<keyword evidence="2" id="KW-1185">Reference proteome</keyword>
<evidence type="ECO:0000313" key="2">
    <source>
        <dbReference type="Proteomes" id="UP001055307"/>
    </source>
</evidence>
<name>A0AAV4Z8U3_9HYPH</name>
<evidence type="ECO:0000313" key="1">
    <source>
        <dbReference type="EMBL" id="GJD40350.1"/>
    </source>
</evidence>
<dbReference type="AlphaFoldDB" id="A0AAV4Z8U3"/>
<organism evidence="1 2">
    <name type="scientific">Methylobacterium bullatum</name>
    <dbReference type="NCBI Taxonomy" id="570505"/>
    <lineage>
        <taxon>Bacteria</taxon>
        <taxon>Pseudomonadati</taxon>
        <taxon>Pseudomonadota</taxon>
        <taxon>Alphaproteobacteria</taxon>
        <taxon>Hyphomicrobiales</taxon>
        <taxon>Methylobacteriaceae</taxon>
        <taxon>Methylobacterium</taxon>
    </lineage>
</organism>
<reference evidence="1" key="1">
    <citation type="journal article" date="2016" name="Front. Microbiol.">
        <title>Genome Sequence of the Piezophilic, Mesophilic Sulfate-Reducing Bacterium Desulfovibrio indicus J2T.</title>
        <authorList>
            <person name="Cao J."/>
            <person name="Maignien L."/>
            <person name="Shao Z."/>
            <person name="Alain K."/>
            <person name="Jebbar M."/>
        </authorList>
    </citation>
    <scope>NUCLEOTIDE SEQUENCE</scope>
    <source>
        <strain evidence="1">DSM 21893</strain>
    </source>
</reference>
<sequence>MVRLDIRVRDDWSDELDHAILQRLEWAKDVPPLSRLEEEVTFGARFNEGREAKLYELLVEDDVPSLIIFHRTGLGRDVDHPKIALAPKVLPPQLSHFADASATECA</sequence>
<gene>
    <name evidence="1" type="ORF">OICFNHDK_2819</name>
</gene>
<proteinExistence type="predicted"/>
<accession>A0AAV4Z8U3</accession>
<dbReference type="Proteomes" id="UP001055307">
    <property type="component" value="Unassembled WGS sequence"/>
</dbReference>
<reference evidence="1" key="2">
    <citation type="submission" date="2021-08" db="EMBL/GenBank/DDBJ databases">
        <authorList>
            <person name="Tani A."/>
            <person name="Ola A."/>
            <person name="Ogura Y."/>
            <person name="Katsura K."/>
            <person name="Hayashi T."/>
        </authorList>
    </citation>
    <scope>NUCLEOTIDE SEQUENCE</scope>
    <source>
        <strain evidence="1">DSM 21893</strain>
    </source>
</reference>
<comment type="caution">
    <text evidence="1">The sequence shown here is derived from an EMBL/GenBank/DDBJ whole genome shotgun (WGS) entry which is preliminary data.</text>
</comment>
<protein>
    <submittedName>
        <fullName evidence="1">Uncharacterized protein</fullName>
    </submittedName>
</protein>
<dbReference type="EMBL" id="BPQF01000014">
    <property type="protein sequence ID" value="GJD40350.1"/>
    <property type="molecule type" value="Genomic_DNA"/>
</dbReference>